<evidence type="ECO:0000313" key="2">
    <source>
        <dbReference type="Proteomes" id="UP001232536"/>
    </source>
</evidence>
<accession>A0ABT9DBP7</accession>
<dbReference type="SUPFAM" id="SSF69572">
    <property type="entry name" value="Activating enzymes of the ubiquitin-like proteins"/>
    <property type="match status" value="1"/>
</dbReference>
<dbReference type="Gene3D" id="3.40.50.720">
    <property type="entry name" value="NAD(P)-binding Rossmann-like Domain"/>
    <property type="match status" value="1"/>
</dbReference>
<gene>
    <name evidence="1" type="ORF">Q6348_13985</name>
</gene>
<name>A0ABT9DBP7_9CELL</name>
<keyword evidence="2" id="KW-1185">Reference proteome</keyword>
<dbReference type="Proteomes" id="UP001232536">
    <property type="component" value="Unassembled WGS sequence"/>
</dbReference>
<dbReference type="EMBL" id="JAUQYP010000002">
    <property type="protein sequence ID" value="MDO8108305.1"/>
    <property type="molecule type" value="Genomic_DNA"/>
</dbReference>
<organism evidence="1 2">
    <name type="scientific">Actinotalea lenta</name>
    <dbReference type="NCBI Taxonomy" id="3064654"/>
    <lineage>
        <taxon>Bacteria</taxon>
        <taxon>Bacillati</taxon>
        <taxon>Actinomycetota</taxon>
        <taxon>Actinomycetes</taxon>
        <taxon>Micrococcales</taxon>
        <taxon>Cellulomonadaceae</taxon>
        <taxon>Actinotalea</taxon>
    </lineage>
</organism>
<comment type="caution">
    <text evidence="1">The sequence shown here is derived from an EMBL/GenBank/DDBJ whole genome shotgun (WGS) entry which is preliminary data.</text>
</comment>
<protein>
    <submittedName>
        <fullName evidence="1">Thiamine biosynthesis protein ThiF</fullName>
    </submittedName>
</protein>
<reference evidence="1 2" key="1">
    <citation type="submission" date="2023-07" db="EMBL/GenBank/DDBJ databases">
        <title>Description of novel actinomycetes strains, isolated from tidal flat sediment.</title>
        <authorList>
            <person name="Lu C."/>
        </authorList>
    </citation>
    <scope>NUCLEOTIDE SEQUENCE [LARGE SCALE GENOMIC DNA]</scope>
    <source>
        <strain evidence="1 2">SYSU T00b441</strain>
    </source>
</reference>
<dbReference type="RefSeq" id="WP_304602014.1">
    <property type="nucleotide sequence ID" value="NZ_JAUQYP010000002.1"/>
</dbReference>
<sequence>MQLRTLPVVRRDTTTVQVGTDPRWAVALGDLSPPAAGVLAALPPGAPERTVRTALQAAGVDAEEADAILDHLARGHLMVRTPAAVPPAEQADLRAWSLLSADGDVAPLLAARAAARVRIWGLDRVGIAVAQTLALAGVGRLELDDPSPVLPADVGFGGLTDRDLGEPRELAVARAVRAARPRAQTLAAVGRSPDLVVLVDRAVADPVRHTPLRDAGVPHLSVLVREASVLVGPLVVPGSTACLTCAELHRADADPAWPLVAAQLVAARASASLVAESTLAVAAGALATVQVLAHLDGRPCATHDAALELSLPLTVPRAQHWLPHPECGCGSQVR</sequence>
<proteinExistence type="predicted"/>
<dbReference type="InterPro" id="IPR035985">
    <property type="entry name" value="Ubiquitin-activating_enz"/>
</dbReference>
<evidence type="ECO:0000313" key="1">
    <source>
        <dbReference type="EMBL" id="MDO8108305.1"/>
    </source>
</evidence>